<keyword evidence="2" id="KW-1185">Reference proteome</keyword>
<reference evidence="1 2" key="1">
    <citation type="submission" date="2021-06" db="EMBL/GenBank/DDBJ databases">
        <authorList>
            <person name="Palmer J.M."/>
        </authorList>
    </citation>
    <scope>NUCLEOTIDE SEQUENCE [LARGE SCALE GENOMIC DNA]</scope>
    <source>
        <strain evidence="1 2">XC_2019</strain>
        <tissue evidence="1">Muscle</tissue>
    </source>
</reference>
<dbReference type="EMBL" id="JAHRIN010053471">
    <property type="protein sequence ID" value="MEQ2210517.1"/>
    <property type="molecule type" value="Genomic_DNA"/>
</dbReference>
<dbReference type="Proteomes" id="UP001434883">
    <property type="component" value="Unassembled WGS sequence"/>
</dbReference>
<name>A0ABV0RT56_9TELE</name>
<evidence type="ECO:0000313" key="2">
    <source>
        <dbReference type="Proteomes" id="UP001434883"/>
    </source>
</evidence>
<evidence type="ECO:0008006" key="3">
    <source>
        <dbReference type="Google" id="ProtNLM"/>
    </source>
</evidence>
<proteinExistence type="predicted"/>
<accession>A0ABV0RT56</accession>
<gene>
    <name evidence="1" type="ORF">XENOCAPTIV_014777</name>
</gene>
<comment type="caution">
    <text evidence="1">The sequence shown here is derived from an EMBL/GenBank/DDBJ whole genome shotgun (WGS) entry which is preliminary data.</text>
</comment>
<sequence length="99" mass="10963">MKYLLCFYATGAFAVLKKLGAICRRNDSSNALTVLPADHVFIFLHEAERVEQSITNLALILLLSLSHFSFPVPPTPSVICLLELWRSDGLTELLSLCGK</sequence>
<organism evidence="1 2">
    <name type="scientific">Xenoophorus captivus</name>
    <dbReference type="NCBI Taxonomy" id="1517983"/>
    <lineage>
        <taxon>Eukaryota</taxon>
        <taxon>Metazoa</taxon>
        <taxon>Chordata</taxon>
        <taxon>Craniata</taxon>
        <taxon>Vertebrata</taxon>
        <taxon>Euteleostomi</taxon>
        <taxon>Actinopterygii</taxon>
        <taxon>Neopterygii</taxon>
        <taxon>Teleostei</taxon>
        <taxon>Neoteleostei</taxon>
        <taxon>Acanthomorphata</taxon>
        <taxon>Ovalentaria</taxon>
        <taxon>Atherinomorphae</taxon>
        <taxon>Cyprinodontiformes</taxon>
        <taxon>Goodeidae</taxon>
        <taxon>Xenoophorus</taxon>
    </lineage>
</organism>
<evidence type="ECO:0000313" key="1">
    <source>
        <dbReference type="EMBL" id="MEQ2210517.1"/>
    </source>
</evidence>
<protein>
    <recommendedName>
        <fullName evidence="3">Secreted protein</fullName>
    </recommendedName>
</protein>